<keyword evidence="3" id="KW-0378">Hydrolase</keyword>
<dbReference type="GO" id="GO:0006508">
    <property type="term" value="P:proteolysis"/>
    <property type="evidence" value="ECO:0007669"/>
    <property type="project" value="UniProtKB-KW"/>
</dbReference>
<accession>A0ABS2PBB1</accession>
<keyword evidence="1" id="KW-1133">Transmembrane helix</keyword>
<evidence type="ECO:0000313" key="4">
    <source>
        <dbReference type="Proteomes" id="UP000741863"/>
    </source>
</evidence>
<sequence>MDLTSLILSSILQVLLFTSIPFIFWLLTARKDVKFFGYIGLHRIKMNTSVLKYSAYLIGMIFLMLAIIGLMAVSGLSDSSDIAIAQFAGYGIVAIIPALFYAFIQTGLSEEIFFRGFVAKRLINKLGFRLGNFVQAFIFGVVHGIMFIFITNFLVAMMIITVTGVCAYLLGWMNEMKSGGSILPSWLIHSVGNFIGAIFIMFNII</sequence>
<feature type="domain" description="CAAX prenyl protease 2/Lysostaphin resistance protein A-like" evidence="2">
    <location>
        <begin position="95"/>
        <end position="195"/>
    </location>
</feature>
<feature type="transmembrane region" description="Helical" evidence="1">
    <location>
        <begin position="82"/>
        <end position="104"/>
    </location>
</feature>
<organism evidence="3 4">
    <name type="scientific">Geomicrobium sediminis</name>
    <dbReference type="NCBI Taxonomy" id="1347788"/>
    <lineage>
        <taxon>Bacteria</taxon>
        <taxon>Bacillati</taxon>
        <taxon>Bacillota</taxon>
        <taxon>Bacilli</taxon>
        <taxon>Bacillales</taxon>
        <taxon>Geomicrobium</taxon>
    </lineage>
</organism>
<keyword evidence="3" id="KW-0645">Protease</keyword>
<feature type="transmembrane region" description="Helical" evidence="1">
    <location>
        <begin position="6"/>
        <end position="29"/>
    </location>
</feature>
<dbReference type="RefSeq" id="WP_169967008.1">
    <property type="nucleotide sequence ID" value="NZ_JAFBEC010000003.1"/>
</dbReference>
<dbReference type="Pfam" id="PF02517">
    <property type="entry name" value="Rce1-like"/>
    <property type="match status" value="1"/>
</dbReference>
<feature type="transmembrane region" description="Helical" evidence="1">
    <location>
        <begin position="186"/>
        <end position="204"/>
    </location>
</feature>
<protein>
    <submittedName>
        <fullName evidence="3">Membrane protease YdiL (CAAX protease family)</fullName>
    </submittedName>
</protein>
<comment type="caution">
    <text evidence="3">The sequence shown here is derived from an EMBL/GenBank/DDBJ whole genome shotgun (WGS) entry which is preliminary data.</text>
</comment>
<dbReference type="EMBL" id="JAFBEC010000003">
    <property type="protein sequence ID" value="MBM7632365.1"/>
    <property type="molecule type" value="Genomic_DNA"/>
</dbReference>
<evidence type="ECO:0000259" key="2">
    <source>
        <dbReference type="Pfam" id="PF02517"/>
    </source>
</evidence>
<feature type="transmembrane region" description="Helical" evidence="1">
    <location>
        <begin position="50"/>
        <end position="76"/>
    </location>
</feature>
<keyword evidence="1" id="KW-0472">Membrane</keyword>
<feature type="transmembrane region" description="Helical" evidence="1">
    <location>
        <begin position="156"/>
        <end position="174"/>
    </location>
</feature>
<name>A0ABS2PBB1_9BACL</name>
<proteinExistence type="predicted"/>
<keyword evidence="4" id="KW-1185">Reference proteome</keyword>
<dbReference type="Proteomes" id="UP000741863">
    <property type="component" value="Unassembled WGS sequence"/>
</dbReference>
<gene>
    <name evidence="3" type="ORF">JOD17_001458</name>
</gene>
<feature type="transmembrane region" description="Helical" evidence="1">
    <location>
        <begin position="130"/>
        <end position="150"/>
    </location>
</feature>
<reference evidence="3 4" key="1">
    <citation type="submission" date="2021-01" db="EMBL/GenBank/DDBJ databases">
        <title>Genomic Encyclopedia of Type Strains, Phase IV (KMG-IV): sequencing the most valuable type-strain genomes for metagenomic binning, comparative biology and taxonomic classification.</title>
        <authorList>
            <person name="Goeker M."/>
        </authorList>
    </citation>
    <scope>NUCLEOTIDE SEQUENCE [LARGE SCALE GENOMIC DNA]</scope>
    <source>
        <strain evidence="3 4">DSM 25540</strain>
    </source>
</reference>
<evidence type="ECO:0000256" key="1">
    <source>
        <dbReference type="SAM" id="Phobius"/>
    </source>
</evidence>
<dbReference type="InterPro" id="IPR003675">
    <property type="entry name" value="Rce1/LyrA-like_dom"/>
</dbReference>
<dbReference type="GO" id="GO:0008233">
    <property type="term" value="F:peptidase activity"/>
    <property type="evidence" value="ECO:0007669"/>
    <property type="project" value="UniProtKB-KW"/>
</dbReference>
<evidence type="ECO:0000313" key="3">
    <source>
        <dbReference type="EMBL" id="MBM7632365.1"/>
    </source>
</evidence>
<keyword evidence="1" id="KW-0812">Transmembrane</keyword>